<name>A0A8K0H3Z1_9ROSA</name>
<protein>
    <submittedName>
        <fullName evidence="2">Uncharacterized protein</fullName>
    </submittedName>
</protein>
<feature type="region of interest" description="Disordered" evidence="1">
    <location>
        <begin position="25"/>
        <end position="61"/>
    </location>
</feature>
<reference evidence="2" key="1">
    <citation type="submission" date="2020-03" db="EMBL/GenBank/DDBJ databases">
        <title>A high-quality chromosome-level genome assembly of a woody plant with both climbing and erect habits, Rhamnella rubrinervis.</title>
        <authorList>
            <person name="Lu Z."/>
            <person name="Yang Y."/>
            <person name="Zhu X."/>
            <person name="Sun Y."/>
        </authorList>
    </citation>
    <scope>NUCLEOTIDE SEQUENCE</scope>
    <source>
        <strain evidence="2">BYM</strain>
        <tissue evidence="2">Leaf</tissue>
    </source>
</reference>
<dbReference type="EMBL" id="VOIH02000006">
    <property type="protein sequence ID" value="KAF3445270.1"/>
    <property type="molecule type" value="Genomic_DNA"/>
</dbReference>
<dbReference type="AlphaFoldDB" id="A0A8K0H3Z1"/>
<sequence>MAGGRRSRGGRTGWLRARVVGGEDVAGGHVKRSAGRGKMREDGRTAGKMHKAAGSLEDGGGSRGSFGEAIGCCPVGGGSVGSCPGREDGEWSVGRWLNYRSVAQALEDAWRTRRKLWGVVEDVAEASEGRLRGGSRKVAKVEKL</sequence>
<evidence type="ECO:0000313" key="2">
    <source>
        <dbReference type="EMBL" id="KAF3445270.1"/>
    </source>
</evidence>
<gene>
    <name evidence="2" type="ORF">FNV43_RR14964</name>
</gene>
<comment type="caution">
    <text evidence="2">The sequence shown here is derived from an EMBL/GenBank/DDBJ whole genome shotgun (WGS) entry which is preliminary data.</text>
</comment>
<evidence type="ECO:0000313" key="3">
    <source>
        <dbReference type="Proteomes" id="UP000796880"/>
    </source>
</evidence>
<accession>A0A8K0H3Z1</accession>
<proteinExistence type="predicted"/>
<evidence type="ECO:0000256" key="1">
    <source>
        <dbReference type="SAM" id="MobiDB-lite"/>
    </source>
</evidence>
<keyword evidence="3" id="KW-1185">Reference proteome</keyword>
<organism evidence="2 3">
    <name type="scientific">Rhamnella rubrinervis</name>
    <dbReference type="NCBI Taxonomy" id="2594499"/>
    <lineage>
        <taxon>Eukaryota</taxon>
        <taxon>Viridiplantae</taxon>
        <taxon>Streptophyta</taxon>
        <taxon>Embryophyta</taxon>
        <taxon>Tracheophyta</taxon>
        <taxon>Spermatophyta</taxon>
        <taxon>Magnoliopsida</taxon>
        <taxon>eudicotyledons</taxon>
        <taxon>Gunneridae</taxon>
        <taxon>Pentapetalae</taxon>
        <taxon>rosids</taxon>
        <taxon>fabids</taxon>
        <taxon>Rosales</taxon>
        <taxon>Rhamnaceae</taxon>
        <taxon>rhamnoid group</taxon>
        <taxon>Rhamneae</taxon>
        <taxon>Rhamnella</taxon>
    </lineage>
</organism>
<dbReference type="Proteomes" id="UP000796880">
    <property type="component" value="Unassembled WGS sequence"/>
</dbReference>